<gene>
    <name evidence="5" type="ORF">JKK62_13185</name>
</gene>
<feature type="region of interest" description="Disordered" evidence="2">
    <location>
        <begin position="368"/>
        <end position="435"/>
    </location>
</feature>
<keyword evidence="3" id="KW-0472">Membrane</keyword>
<evidence type="ECO:0000256" key="3">
    <source>
        <dbReference type="SAM" id="Phobius"/>
    </source>
</evidence>
<reference evidence="5" key="1">
    <citation type="submission" date="2021-01" db="EMBL/GenBank/DDBJ databases">
        <title>Genome public.</title>
        <authorList>
            <person name="Liu C."/>
            <person name="Sun Q."/>
        </authorList>
    </citation>
    <scope>NUCLEOTIDE SEQUENCE</scope>
    <source>
        <strain evidence="5">M6</strain>
    </source>
</reference>
<comment type="similarity">
    <text evidence="1">Belongs to the LytR/CpsA/Psr (LCP) family.</text>
</comment>
<dbReference type="NCBIfam" id="TIGR00350">
    <property type="entry name" value="lytR_cpsA_psr"/>
    <property type="match status" value="1"/>
</dbReference>
<proteinExistence type="inferred from homology"/>
<comment type="caution">
    <text evidence="5">The sequence shown here is derived from an EMBL/GenBank/DDBJ whole genome shotgun (WGS) entry which is preliminary data.</text>
</comment>
<dbReference type="EMBL" id="JAEQMG010000143">
    <property type="protein sequence ID" value="MBK6089581.1"/>
    <property type="molecule type" value="Genomic_DNA"/>
</dbReference>
<dbReference type="RefSeq" id="WP_201428297.1">
    <property type="nucleotide sequence ID" value="NZ_JAEQMG010000143.1"/>
</dbReference>
<dbReference type="Pfam" id="PF03816">
    <property type="entry name" value="LytR_cpsA_psr"/>
    <property type="match status" value="1"/>
</dbReference>
<accession>A0A935C356</accession>
<dbReference type="InterPro" id="IPR004474">
    <property type="entry name" value="LytR_CpsA_psr"/>
</dbReference>
<feature type="transmembrane region" description="Helical" evidence="3">
    <location>
        <begin position="21"/>
        <end position="41"/>
    </location>
</feature>
<dbReference type="AlphaFoldDB" id="A0A935C356"/>
<keyword evidence="3" id="KW-1133">Transmembrane helix</keyword>
<dbReference type="PANTHER" id="PTHR33392:SF6">
    <property type="entry name" value="POLYISOPRENYL-TEICHOIC ACID--PEPTIDOGLYCAN TEICHOIC ACID TRANSFERASE TAGU"/>
    <property type="match status" value="1"/>
</dbReference>
<sequence length="435" mass="48929">MKKDKTRKKSSAYKKYRRHKILFITELIILIPLLVFGFLYVQFEKRLGNIDTVTLQSGDIQVNEEVETNAVLHGYTNIALFGVDSRDGSMDYTNTDTIIIASINNDTKVVKLVSIYRDTYLNIGEDRYGKANAAYANGGYKWAINMLNQNLDLDITDFVTVNMNALVEVVDALGGFDFDLTDEEVVHMNNYCVGTSEITGKSYERIEPEVAGTYHLNGVQAVSYTRIRYTAGNDYKRTERQRELIAKIVAKAKKADMKTLVDIMDNVFPMISTSLSKSDIVSLGMNMLSYQLGDTCGFPFEHRTSDLSGDSEVPVTLSWNVTRLHDYLFGIKDYEPSAGVQERSAHIEEVSGFSKGSAVSKENYTLNGEEAGKDVDDNIPGIQETESETETQTQEAAVSDNGDGSVYDDNSYDNFYDQEQYNDYSPDGYNYDEEY</sequence>
<name>A0A935C356_9FIRM</name>
<evidence type="ECO:0000256" key="2">
    <source>
        <dbReference type="SAM" id="MobiDB-lite"/>
    </source>
</evidence>
<dbReference type="PANTHER" id="PTHR33392">
    <property type="entry name" value="POLYISOPRENYL-TEICHOIC ACID--PEPTIDOGLYCAN TEICHOIC ACID TRANSFERASE TAGU"/>
    <property type="match status" value="1"/>
</dbReference>
<evidence type="ECO:0000259" key="4">
    <source>
        <dbReference type="Pfam" id="PF03816"/>
    </source>
</evidence>
<keyword evidence="3" id="KW-0812">Transmembrane</keyword>
<dbReference type="InterPro" id="IPR050922">
    <property type="entry name" value="LytR/CpsA/Psr_CW_biosynth"/>
</dbReference>
<dbReference type="Gene3D" id="3.40.630.190">
    <property type="entry name" value="LCP protein"/>
    <property type="match status" value="1"/>
</dbReference>
<keyword evidence="6" id="KW-1185">Reference proteome</keyword>
<protein>
    <submittedName>
        <fullName evidence="5">LCP family protein</fullName>
    </submittedName>
</protein>
<feature type="domain" description="Cell envelope-related transcriptional attenuator" evidence="4">
    <location>
        <begin position="94"/>
        <end position="253"/>
    </location>
</feature>
<evidence type="ECO:0000256" key="1">
    <source>
        <dbReference type="ARBA" id="ARBA00006068"/>
    </source>
</evidence>
<dbReference type="Proteomes" id="UP000633365">
    <property type="component" value="Unassembled WGS sequence"/>
</dbReference>
<evidence type="ECO:0000313" key="6">
    <source>
        <dbReference type="Proteomes" id="UP000633365"/>
    </source>
</evidence>
<evidence type="ECO:0000313" key="5">
    <source>
        <dbReference type="EMBL" id="MBK6089581.1"/>
    </source>
</evidence>
<organism evidence="5 6">
    <name type="scientific">Ruminococcus difficilis</name>
    <dbReference type="NCBI Taxonomy" id="2763069"/>
    <lineage>
        <taxon>Bacteria</taxon>
        <taxon>Bacillati</taxon>
        <taxon>Bacillota</taxon>
        <taxon>Clostridia</taxon>
        <taxon>Eubacteriales</taxon>
        <taxon>Oscillospiraceae</taxon>
        <taxon>Ruminococcus</taxon>
    </lineage>
</organism>